<dbReference type="Proteomes" id="UP000238348">
    <property type="component" value="Chromosome"/>
</dbReference>
<dbReference type="AlphaFoldDB" id="A0A2L0EPN0"/>
<accession>A0A2L0EPN0</accession>
<gene>
    <name evidence="1" type="ORF">SOCE26_026770</name>
</gene>
<evidence type="ECO:0000313" key="2">
    <source>
        <dbReference type="Proteomes" id="UP000238348"/>
    </source>
</evidence>
<protein>
    <submittedName>
        <fullName evidence="1">Uncharacterized protein</fullName>
    </submittedName>
</protein>
<organism evidence="1 2">
    <name type="scientific">Sorangium cellulosum</name>
    <name type="common">Polyangium cellulosum</name>
    <dbReference type="NCBI Taxonomy" id="56"/>
    <lineage>
        <taxon>Bacteria</taxon>
        <taxon>Pseudomonadati</taxon>
        <taxon>Myxococcota</taxon>
        <taxon>Polyangia</taxon>
        <taxon>Polyangiales</taxon>
        <taxon>Polyangiaceae</taxon>
        <taxon>Sorangium</taxon>
    </lineage>
</organism>
<reference evidence="1 2" key="1">
    <citation type="submission" date="2015-09" db="EMBL/GenBank/DDBJ databases">
        <title>Sorangium comparison.</title>
        <authorList>
            <person name="Zaburannyi N."/>
            <person name="Bunk B."/>
            <person name="Overmann J."/>
            <person name="Mueller R."/>
        </authorList>
    </citation>
    <scope>NUCLEOTIDE SEQUENCE [LARGE SCALE GENOMIC DNA]</scope>
    <source>
        <strain evidence="1 2">So ce26</strain>
    </source>
</reference>
<proteinExistence type="predicted"/>
<name>A0A2L0EPN0_SORCE</name>
<evidence type="ECO:0000313" key="1">
    <source>
        <dbReference type="EMBL" id="AUX41267.1"/>
    </source>
</evidence>
<dbReference type="EMBL" id="CP012673">
    <property type="protein sequence ID" value="AUX41267.1"/>
    <property type="molecule type" value="Genomic_DNA"/>
</dbReference>
<sequence>MDLVAHKHYKRIPPWRQRESINQLDSEDGHR</sequence>